<keyword evidence="8" id="KW-0472">Membrane</keyword>
<dbReference type="EMBL" id="KN550720">
    <property type="protein sequence ID" value="KHJ93534.1"/>
    <property type="molecule type" value="Genomic_DNA"/>
</dbReference>
<dbReference type="SMART" id="SM00044">
    <property type="entry name" value="CYCc"/>
    <property type="match status" value="1"/>
</dbReference>
<gene>
    <name evidence="15" type="ORF">OESDEN_06554</name>
</gene>
<keyword evidence="11 13" id="KW-0456">Lyase</keyword>
<keyword evidence="16" id="KW-1185">Reference proteome</keyword>
<dbReference type="GO" id="GO:0000166">
    <property type="term" value="F:nucleotide binding"/>
    <property type="evidence" value="ECO:0007669"/>
    <property type="project" value="UniProtKB-KW"/>
</dbReference>
<evidence type="ECO:0000256" key="3">
    <source>
        <dbReference type="ARBA" id="ARBA00012202"/>
    </source>
</evidence>
<dbReference type="AlphaFoldDB" id="A0A0B1T8G2"/>
<evidence type="ECO:0000256" key="7">
    <source>
        <dbReference type="ARBA" id="ARBA00022989"/>
    </source>
</evidence>
<evidence type="ECO:0000256" key="8">
    <source>
        <dbReference type="ARBA" id="ARBA00023136"/>
    </source>
</evidence>
<dbReference type="SUPFAM" id="SSF55073">
    <property type="entry name" value="Nucleotide cyclase"/>
    <property type="match status" value="1"/>
</dbReference>
<keyword evidence="4" id="KW-0812">Transmembrane</keyword>
<dbReference type="CDD" id="cd07302">
    <property type="entry name" value="CHD"/>
    <property type="match status" value="1"/>
</dbReference>
<dbReference type="Gene3D" id="3.30.70.1230">
    <property type="entry name" value="Nucleotide cyclase"/>
    <property type="match status" value="1"/>
</dbReference>
<accession>A0A0B1T8G2</accession>
<evidence type="ECO:0000256" key="13">
    <source>
        <dbReference type="RuleBase" id="RU000405"/>
    </source>
</evidence>
<dbReference type="OrthoDB" id="60033at2759"/>
<evidence type="ECO:0000256" key="1">
    <source>
        <dbReference type="ARBA" id="ARBA00001436"/>
    </source>
</evidence>
<dbReference type="Proteomes" id="UP000053660">
    <property type="component" value="Unassembled WGS sequence"/>
</dbReference>
<dbReference type="GO" id="GO:0007635">
    <property type="term" value="P:chemosensory behavior"/>
    <property type="evidence" value="ECO:0007669"/>
    <property type="project" value="UniProtKB-ARBA"/>
</dbReference>
<dbReference type="GO" id="GO:0006935">
    <property type="term" value="P:chemotaxis"/>
    <property type="evidence" value="ECO:0007669"/>
    <property type="project" value="UniProtKB-ARBA"/>
</dbReference>
<feature type="domain" description="Guanylate cyclase" evidence="14">
    <location>
        <begin position="45"/>
        <end position="175"/>
    </location>
</feature>
<dbReference type="EC" id="4.6.1.2" evidence="3"/>
<dbReference type="PROSITE" id="PS00452">
    <property type="entry name" value="GUANYLATE_CYCLASE_1"/>
    <property type="match status" value="1"/>
</dbReference>
<dbReference type="PANTHER" id="PTHR11920">
    <property type="entry name" value="GUANYLYL CYCLASE"/>
    <property type="match status" value="1"/>
</dbReference>
<sequence length="277" mass="30442">KSLRSGVAGISDSYISYSYTVSFRQVADKLKLGRSVEPESFDSVTIFFSDVVSFTKLAGKCSPLQVVNLLNDLYTIFDGIIDAHDVYKVETIGDGYLCVSGLPHRNGQEHIKEICNMSLAFLNSLANFRISHLPQERISLRVGVHSGSVVAGVVGLTMPRYCLFGDTVNTASRMESNGKPGMIHLSADAVHLIHIVGGFQVEPRGEVIIKGKGVMETFWLLSRIDGFRLTNASESILKNTNATKRSEENAATDVGRSVTPLYEGIYSEFKRRKEADL</sequence>
<evidence type="ECO:0000256" key="4">
    <source>
        <dbReference type="ARBA" id="ARBA00022692"/>
    </source>
</evidence>
<evidence type="ECO:0000256" key="10">
    <source>
        <dbReference type="ARBA" id="ARBA00023180"/>
    </source>
</evidence>
<protein>
    <recommendedName>
        <fullName evidence="3">guanylate cyclase</fullName>
        <ecNumber evidence="3">4.6.1.2</ecNumber>
    </recommendedName>
</protein>
<reference evidence="15 16" key="1">
    <citation type="submission" date="2014-03" db="EMBL/GenBank/DDBJ databases">
        <title>Draft genome of the hookworm Oesophagostomum dentatum.</title>
        <authorList>
            <person name="Mitreva M."/>
        </authorList>
    </citation>
    <scope>NUCLEOTIDE SEQUENCE [LARGE SCALE GENOMIC DNA]</scope>
    <source>
        <strain evidence="15 16">OD-Hann</strain>
    </source>
</reference>
<keyword evidence="9" id="KW-0675">Receptor</keyword>
<keyword evidence="7" id="KW-1133">Transmembrane helix</keyword>
<comment type="similarity">
    <text evidence="13">Belongs to the adenylyl cyclase class-4/guanylyl cyclase family.</text>
</comment>
<keyword evidence="12" id="KW-0141">cGMP biosynthesis</keyword>
<dbReference type="InterPro" id="IPR029787">
    <property type="entry name" value="Nucleotide_cyclase"/>
</dbReference>
<name>A0A0B1T8G2_OESDE</name>
<evidence type="ECO:0000313" key="15">
    <source>
        <dbReference type="EMBL" id="KHJ93534.1"/>
    </source>
</evidence>
<dbReference type="GO" id="GO:0001653">
    <property type="term" value="F:peptide receptor activity"/>
    <property type="evidence" value="ECO:0007669"/>
    <property type="project" value="TreeGrafter"/>
</dbReference>
<comment type="catalytic activity">
    <reaction evidence="1">
        <text>GTP = 3',5'-cyclic GMP + diphosphate</text>
        <dbReference type="Rhea" id="RHEA:13665"/>
        <dbReference type="ChEBI" id="CHEBI:33019"/>
        <dbReference type="ChEBI" id="CHEBI:37565"/>
        <dbReference type="ChEBI" id="CHEBI:57746"/>
        <dbReference type="EC" id="4.6.1.2"/>
    </reaction>
</comment>
<evidence type="ECO:0000259" key="14">
    <source>
        <dbReference type="PROSITE" id="PS50125"/>
    </source>
</evidence>
<evidence type="ECO:0000256" key="9">
    <source>
        <dbReference type="ARBA" id="ARBA00023170"/>
    </source>
</evidence>
<dbReference type="GO" id="GO:0004016">
    <property type="term" value="F:adenylate cyclase activity"/>
    <property type="evidence" value="ECO:0007669"/>
    <property type="project" value="TreeGrafter"/>
</dbReference>
<proteinExistence type="inferred from homology"/>
<dbReference type="GO" id="GO:0004383">
    <property type="term" value="F:guanylate cyclase activity"/>
    <property type="evidence" value="ECO:0007669"/>
    <property type="project" value="UniProtKB-EC"/>
</dbReference>
<dbReference type="InterPro" id="IPR050401">
    <property type="entry name" value="Cyclic_nucleotide_synthase"/>
</dbReference>
<dbReference type="PANTHER" id="PTHR11920:SF495">
    <property type="entry name" value="RECEPTOR-TYPE GUANYLATE CYCLASE GCY-7"/>
    <property type="match status" value="1"/>
</dbReference>
<evidence type="ECO:0000256" key="11">
    <source>
        <dbReference type="ARBA" id="ARBA00023239"/>
    </source>
</evidence>
<dbReference type="Pfam" id="PF00211">
    <property type="entry name" value="Guanylate_cyc"/>
    <property type="match status" value="1"/>
</dbReference>
<comment type="subcellular location">
    <subcellularLocation>
        <location evidence="2">Membrane</location>
        <topology evidence="2">Single-pass type I membrane protein</topology>
    </subcellularLocation>
</comment>
<evidence type="ECO:0000256" key="6">
    <source>
        <dbReference type="ARBA" id="ARBA00022741"/>
    </source>
</evidence>
<organism evidence="15 16">
    <name type="scientific">Oesophagostomum dentatum</name>
    <name type="common">Nodular worm</name>
    <dbReference type="NCBI Taxonomy" id="61180"/>
    <lineage>
        <taxon>Eukaryota</taxon>
        <taxon>Metazoa</taxon>
        <taxon>Ecdysozoa</taxon>
        <taxon>Nematoda</taxon>
        <taxon>Chromadorea</taxon>
        <taxon>Rhabditida</taxon>
        <taxon>Rhabditina</taxon>
        <taxon>Rhabditomorpha</taxon>
        <taxon>Strongyloidea</taxon>
        <taxon>Strongylidae</taxon>
        <taxon>Oesophagostomum</taxon>
    </lineage>
</organism>
<dbReference type="GO" id="GO:0007168">
    <property type="term" value="P:receptor guanylyl cyclase signaling pathway"/>
    <property type="evidence" value="ECO:0007669"/>
    <property type="project" value="TreeGrafter"/>
</dbReference>
<evidence type="ECO:0000256" key="5">
    <source>
        <dbReference type="ARBA" id="ARBA00022729"/>
    </source>
</evidence>
<keyword evidence="6" id="KW-0547">Nucleotide-binding</keyword>
<dbReference type="GO" id="GO:0035556">
    <property type="term" value="P:intracellular signal transduction"/>
    <property type="evidence" value="ECO:0007669"/>
    <property type="project" value="InterPro"/>
</dbReference>
<dbReference type="InterPro" id="IPR001054">
    <property type="entry name" value="A/G_cyclase"/>
</dbReference>
<dbReference type="FunFam" id="3.30.70.1230:FF:000023">
    <property type="entry name" value="Guanylate cyclase"/>
    <property type="match status" value="1"/>
</dbReference>
<feature type="non-terminal residue" evidence="15">
    <location>
        <position position="1"/>
    </location>
</feature>
<dbReference type="GO" id="GO:0005886">
    <property type="term" value="C:plasma membrane"/>
    <property type="evidence" value="ECO:0007669"/>
    <property type="project" value="TreeGrafter"/>
</dbReference>
<evidence type="ECO:0000256" key="2">
    <source>
        <dbReference type="ARBA" id="ARBA00004479"/>
    </source>
</evidence>
<dbReference type="InterPro" id="IPR018297">
    <property type="entry name" value="A/G_cyclase_CS"/>
</dbReference>
<keyword evidence="10" id="KW-0325">Glycoprotein</keyword>
<evidence type="ECO:0000256" key="12">
    <source>
        <dbReference type="ARBA" id="ARBA00023293"/>
    </source>
</evidence>
<dbReference type="PROSITE" id="PS50125">
    <property type="entry name" value="GUANYLATE_CYCLASE_2"/>
    <property type="match status" value="1"/>
</dbReference>
<keyword evidence="5" id="KW-0732">Signal</keyword>
<evidence type="ECO:0000313" key="16">
    <source>
        <dbReference type="Proteomes" id="UP000053660"/>
    </source>
</evidence>